<evidence type="ECO:0000259" key="1">
    <source>
        <dbReference type="Pfam" id="PF03886"/>
    </source>
</evidence>
<accession>A0A1X7P472</accession>
<gene>
    <name evidence="2" type="ORF">SAMN02982922_3159</name>
</gene>
<feature type="domain" description="ABC-type transport auxiliary lipoprotein component" evidence="1">
    <location>
        <begin position="63"/>
        <end position="222"/>
    </location>
</feature>
<proteinExistence type="predicted"/>
<dbReference type="EMBL" id="FXBL01000004">
    <property type="protein sequence ID" value="SMH45150.1"/>
    <property type="molecule type" value="Genomic_DNA"/>
</dbReference>
<reference evidence="2 3" key="1">
    <citation type="submission" date="2017-04" db="EMBL/GenBank/DDBJ databases">
        <authorList>
            <person name="Afonso C.L."/>
            <person name="Miller P.J."/>
            <person name="Scott M.A."/>
            <person name="Spackman E."/>
            <person name="Goraichik I."/>
            <person name="Dimitrov K.M."/>
            <person name="Suarez D.L."/>
            <person name="Swayne D.E."/>
        </authorList>
    </citation>
    <scope>NUCLEOTIDE SEQUENCE [LARGE SCALE GENOMIC DNA]</scope>
    <source>
        <strain evidence="2 3">B5P</strain>
    </source>
</reference>
<keyword evidence="3" id="KW-1185">Reference proteome</keyword>
<evidence type="ECO:0000313" key="3">
    <source>
        <dbReference type="Proteomes" id="UP000193083"/>
    </source>
</evidence>
<dbReference type="InterPro" id="IPR005586">
    <property type="entry name" value="ABC_trans_aux"/>
</dbReference>
<dbReference type="SUPFAM" id="SSF159594">
    <property type="entry name" value="XCC0632-like"/>
    <property type="match status" value="1"/>
</dbReference>
<organism evidence="2 3">
    <name type="scientific">Mesorhizobium australicum</name>
    <dbReference type="NCBI Taxonomy" id="536018"/>
    <lineage>
        <taxon>Bacteria</taxon>
        <taxon>Pseudomonadati</taxon>
        <taxon>Pseudomonadota</taxon>
        <taxon>Alphaproteobacteria</taxon>
        <taxon>Hyphomicrobiales</taxon>
        <taxon>Phyllobacteriaceae</taxon>
        <taxon>Mesorhizobium</taxon>
    </lineage>
</organism>
<dbReference type="AlphaFoldDB" id="A0A1X7P472"/>
<name>A0A1X7P472_9HYPH</name>
<evidence type="ECO:0000313" key="2">
    <source>
        <dbReference type="EMBL" id="SMH45150.1"/>
    </source>
</evidence>
<dbReference type="Gene3D" id="3.40.50.10610">
    <property type="entry name" value="ABC-type transport auxiliary lipoprotein component"/>
    <property type="match status" value="1"/>
</dbReference>
<dbReference type="Pfam" id="PF03886">
    <property type="entry name" value="ABC_trans_aux"/>
    <property type="match status" value="1"/>
</dbReference>
<protein>
    <submittedName>
        <fullName evidence="2">Cholesterol transport system auxiliary component</fullName>
    </submittedName>
</protein>
<dbReference type="Proteomes" id="UP000193083">
    <property type="component" value="Unassembled WGS sequence"/>
</dbReference>
<sequence>MTLVVPPPTQVALFKHPTLPGQGASVGEVGLKSGRLLIAGALISSALSGCAVLGGGTPALDTYELSAAQTSESGPRRSRAQILIAEPSALKSLDGQNIVIKPSPGEIQYLKGAQWADRLPKVVQAKLAEAFQSTGRVGGVGKPGEGLAIDYQVITEIRAFEIRLGGGDRAYVELFVRILNDRNGTVRASRSFTAQASVSGAGNPAYAAALDRAFQGATDEIVDWSLGRI</sequence>